<sequence>MDRTVNPSTALGITRTVIHIVPMRDAYVSFAGVAVSRTPLGSSAFKDDAERMLVQPWNLSHDEGPQ</sequence>
<evidence type="ECO:0000313" key="1">
    <source>
        <dbReference type="EMBL" id="QGU03321.1"/>
    </source>
</evidence>
<dbReference type="AlphaFoldDB" id="A0A6B8VTL1"/>
<name>A0A6B8VTL1_9CORY</name>
<accession>A0A6B8VTL1</accession>
<dbReference type="Proteomes" id="UP000425178">
    <property type="component" value="Chromosome"/>
</dbReference>
<organism evidence="1 2">
    <name type="scientific">Corynebacterium comes</name>
    <dbReference type="NCBI Taxonomy" id="2675218"/>
    <lineage>
        <taxon>Bacteria</taxon>
        <taxon>Bacillati</taxon>
        <taxon>Actinomycetota</taxon>
        <taxon>Actinomycetes</taxon>
        <taxon>Mycobacteriales</taxon>
        <taxon>Corynebacteriaceae</taxon>
        <taxon>Corynebacterium</taxon>
    </lineage>
</organism>
<proteinExistence type="predicted"/>
<reference evidence="1 2" key="1">
    <citation type="journal article" date="2021" name="Int. J. Syst. Evol. Microbiol.">
        <title>Classification of three corynebacterial strains isolated from a small paddock in North Rhine-Westphalia: proposal of &lt;i&gt;Corynebacterium kalinowskii&lt;/i&gt; sp. nov., &lt;i&gt;Corynebacterium comes&lt;/i&gt; sp. nov. and &lt;i&gt;Corynebacterium occultum&lt;/i&gt; sp. nov.</title>
        <authorList>
            <person name="Schaffert L."/>
            <person name="Ruwe M."/>
            <person name="Milse J."/>
            <person name="Hanuschka K."/>
            <person name="Ortseifen V."/>
            <person name="Droste J."/>
            <person name="Brandt D."/>
            <person name="Schl L."/>
            <person name="Kutter Y."/>
            <person name="Vinke S."/>
            <person name="Vieh P."/>
            <person name="Jacob L."/>
            <person name="L N.C."/>
            <person name="Schulte-Berndt E."/>
            <person name="Hain C."/>
            <person name="Linder M."/>
            <person name="Schmidt P."/>
            <person name="Wollenschl L."/>
            <person name="Luttermann T."/>
            <person name="Thieme E."/>
            <person name="Hassa J."/>
            <person name="Haak M."/>
            <person name="Wittchen M."/>
            <person name="Mentz A."/>
            <person name="Persicke M."/>
            <person name="Busche T."/>
            <person name="R C."/>
        </authorList>
    </citation>
    <scope>NUCLEOTIDE SEQUENCE [LARGE SCALE GENOMIC DNA]</scope>
    <source>
        <strain evidence="1 2">2019</strain>
    </source>
</reference>
<dbReference type="EMBL" id="CP046453">
    <property type="protein sequence ID" value="QGU03321.1"/>
    <property type="molecule type" value="Genomic_DNA"/>
</dbReference>
<protein>
    <submittedName>
        <fullName evidence="1">Uncharacterized protein</fullName>
    </submittedName>
</protein>
<gene>
    <name evidence="1" type="ORF">CETAM_00135</name>
</gene>
<keyword evidence="2" id="KW-1185">Reference proteome</keyword>
<dbReference type="KEGG" id="ccoe:CETAM_00135"/>
<evidence type="ECO:0000313" key="2">
    <source>
        <dbReference type="Proteomes" id="UP000425178"/>
    </source>
</evidence>